<feature type="compositionally biased region" description="Acidic residues" evidence="1">
    <location>
        <begin position="106"/>
        <end position="143"/>
    </location>
</feature>
<name>A0A6L2JWH9_TANCI</name>
<gene>
    <name evidence="2" type="ORF">Tci_013097</name>
</gene>
<dbReference type="EMBL" id="BKCJ010001395">
    <property type="protein sequence ID" value="GEU41119.1"/>
    <property type="molecule type" value="Genomic_DNA"/>
</dbReference>
<accession>A0A6L2JWH9</accession>
<feature type="compositionally biased region" description="Acidic residues" evidence="1">
    <location>
        <begin position="164"/>
        <end position="173"/>
    </location>
</feature>
<feature type="region of interest" description="Disordered" evidence="1">
    <location>
        <begin position="87"/>
        <end position="146"/>
    </location>
</feature>
<protein>
    <submittedName>
        <fullName evidence="2">Uncharacterized protein</fullName>
    </submittedName>
</protein>
<comment type="caution">
    <text evidence="2">The sequence shown here is derived from an EMBL/GenBank/DDBJ whole genome shotgun (WGS) entry which is preliminary data.</text>
</comment>
<reference evidence="2" key="1">
    <citation type="journal article" date="2019" name="Sci. Rep.">
        <title>Draft genome of Tanacetum cinerariifolium, the natural source of mosquito coil.</title>
        <authorList>
            <person name="Yamashiro T."/>
            <person name="Shiraishi A."/>
            <person name="Satake H."/>
            <person name="Nakayama K."/>
        </authorList>
    </citation>
    <scope>NUCLEOTIDE SEQUENCE</scope>
</reference>
<dbReference type="AlphaFoldDB" id="A0A6L2JWH9"/>
<evidence type="ECO:0000313" key="2">
    <source>
        <dbReference type="EMBL" id="GEU41119.1"/>
    </source>
</evidence>
<evidence type="ECO:0000256" key="1">
    <source>
        <dbReference type="SAM" id="MobiDB-lite"/>
    </source>
</evidence>
<organism evidence="2">
    <name type="scientific">Tanacetum cinerariifolium</name>
    <name type="common">Dalmatian daisy</name>
    <name type="synonym">Chrysanthemum cinerariifolium</name>
    <dbReference type="NCBI Taxonomy" id="118510"/>
    <lineage>
        <taxon>Eukaryota</taxon>
        <taxon>Viridiplantae</taxon>
        <taxon>Streptophyta</taxon>
        <taxon>Embryophyta</taxon>
        <taxon>Tracheophyta</taxon>
        <taxon>Spermatophyta</taxon>
        <taxon>Magnoliopsida</taxon>
        <taxon>eudicotyledons</taxon>
        <taxon>Gunneridae</taxon>
        <taxon>Pentapetalae</taxon>
        <taxon>asterids</taxon>
        <taxon>campanulids</taxon>
        <taxon>Asterales</taxon>
        <taxon>Asteraceae</taxon>
        <taxon>Asteroideae</taxon>
        <taxon>Anthemideae</taxon>
        <taxon>Anthemidinae</taxon>
        <taxon>Tanacetum</taxon>
    </lineage>
</organism>
<proteinExistence type="predicted"/>
<feature type="region of interest" description="Disordered" evidence="1">
    <location>
        <begin position="162"/>
        <end position="181"/>
    </location>
</feature>
<sequence>MSDSEDSIITYTAMSSPYGGLSDIGSPGVDGLPVMPVDPYAYVVAAFHAPPSFDYVPGPEYPPSLEFVPEPVYPEFMPAEDDILLAEEQPLPNVALPTTESPGYIDESDPEEDPTDYPANEGEEGDDEDEDIDIEGDEEEDEYLSPVDSTVVALPAIDHASFAEETEPFETDESTATLSPHPAYRVTARMSIRL</sequence>